<dbReference type="GeneID" id="43446383"/>
<dbReference type="AlphaFoldDB" id="C3PFY8"/>
<dbReference type="Proteomes" id="UP000002077">
    <property type="component" value="Chromosome"/>
</dbReference>
<protein>
    <submittedName>
        <fullName evidence="1">Uncharacterized protein</fullName>
    </submittedName>
</protein>
<proteinExistence type="predicted"/>
<gene>
    <name evidence="1" type="ordered locus">cauri_1149</name>
</gene>
<sequence>MPTWAPEFFYSVDDVLVDPVLAQPLGGALVATRITVHGGGDSPYGDGYT</sequence>
<organism evidence="1 2">
    <name type="scientific">Corynebacterium aurimucosum (strain ATCC 700975 / DSM 44827 / CIP 107346 / CN-1)</name>
    <name type="common">Corynebacterium nigricans</name>
    <dbReference type="NCBI Taxonomy" id="548476"/>
    <lineage>
        <taxon>Bacteria</taxon>
        <taxon>Bacillati</taxon>
        <taxon>Actinomycetota</taxon>
        <taxon>Actinomycetes</taxon>
        <taxon>Mycobacteriales</taxon>
        <taxon>Corynebacteriaceae</taxon>
        <taxon>Corynebacterium</taxon>
    </lineage>
</organism>
<dbReference type="HOGENOM" id="CLU_3134549_0_0_11"/>
<evidence type="ECO:0000313" key="1">
    <source>
        <dbReference type="EMBL" id="ACP32742.1"/>
    </source>
</evidence>
<name>C3PFY8_CORA7</name>
<accession>C3PFY8</accession>
<keyword evidence="2" id="KW-1185">Reference proteome</keyword>
<dbReference type="RefSeq" id="WP_012715013.1">
    <property type="nucleotide sequence ID" value="NC_012590.1"/>
</dbReference>
<dbReference type="KEGG" id="car:cauri_1149"/>
<evidence type="ECO:0000313" key="2">
    <source>
        <dbReference type="Proteomes" id="UP000002077"/>
    </source>
</evidence>
<dbReference type="EMBL" id="CP001601">
    <property type="protein sequence ID" value="ACP32742.1"/>
    <property type="molecule type" value="Genomic_DNA"/>
</dbReference>
<reference evidence="1 2" key="1">
    <citation type="journal article" date="2010" name="BMC Genomics">
        <title>Complete genome sequence and lifestyle of black-pigmented Corynebacterium aurimucosum ATCC 700975 (formerly C. nigricans CN-1) isolated from a vaginal swab of a woman with spontaneous abortion.</title>
        <authorList>
            <person name="Trost E."/>
            <person name="Gotker S."/>
            <person name="Schneider J."/>
            <person name="Schneiker-Bekel S."/>
            <person name="Szczepanowski R."/>
            <person name="Tilker A."/>
            <person name="Viehoever P."/>
            <person name="Arnold W."/>
            <person name="Bekel T."/>
            <person name="Blom J."/>
            <person name="Gartemann K.H."/>
            <person name="Linke B."/>
            <person name="Goesmann A."/>
            <person name="Puhler A."/>
            <person name="Shukla S.K."/>
            <person name="Tauch A."/>
        </authorList>
    </citation>
    <scope>NUCLEOTIDE SEQUENCE [LARGE SCALE GENOMIC DNA]</scope>
    <source>
        <strain evidence="2">ATCC 700975 / DSM 44827 / CIP 107346 / CN-1</strain>
    </source>
</reference>